<dbReference type="AlphaFoldDB" id="A0A4V6N5Z0"/>
<dbReference type="Proteomes" id="UP000291117">
    <property type="component" value="Unassembled WGS sequence"/>
</dbReference>
<dbReference type="EMBL" id="SJSM01000002">
    <property type="protein sequence ID" value="TCC98776.1"/>
    <property type="molecule type" value="Genomic_DNA"/>
</dbReference>
<evidence type="ECO:0000313" key="1">
    <source>
        <dbReference type="EMBL" id="TCC98776.1"/>
    </source>
</evidence>
<proteinExistence type="predicted"/>
<keyword evidence="2" id="KW-1185">Reference proteome</keyword>
<comment type="caution">
    <text evidence="1">The sequence shown here is derived from an EMBL/GenBank/DDBJ whole genome shotgun (WGS) entry which is preliminary data.</text>
</comment>
<protein>
    <submittedName>
        <fullName evidence="1">DUF4138 domain-containing protein</fullName>
    </submittedName>
</protein>
<reference evidence="1 2" key="1">
    <citation type="submission" date="2019-02" db="EMBL/GenBank/DDBJ databases">
        <title>Pedobacter sp. RP-3-8 sp. nov., isolated from Arctic soil.</title>
        <authorList>
            <person name="Dahal R.H."/>
        </authorList>
    </citation>
    <scope>NUCLEOTIDE SEQUENCE [LARGE SCALE GENOMIC DNA]</scope>
    <source>
        <strain evidence="1 2">RP-3-8</strain>
    </source>
</reference>
<name>A0A4V6N5Z0_9SPHI</name>
<dbReference type="OrthoDB" id="1038500at2"/>
<evidence type="ECO:0000313" key="2">
    <source>
        <dbReference type="Proteomes" id="UP000291117"/>
    </source>
</evidence>
<gene>
    <name evidence="1" type="ORF">EZ444_05740</name>
</gene>
<dbReference type="Pfam" id="PF13595">
    <property type="entry name" value="DUF4138"/>
    <property type="match status" value="1"/>
</dbReference>
<accession>A0A4V6N5Z0</accession>
<dbReference type="RefSeq" id="WP_131607756.1">
    <property type="nucleotide sequence ID" value="NZ_SJSM01000002.1"/>
</dbReference>
<sequence>MRTFIISIAILLLKALTVSAQLPIVYLPPNASVHFRSPEPVQYVDISSCSIAGDIPLKNVVRLKYIPDSLSKDKAGFPKNAVVTIAGESFLAQYLIVYMPNPETQTQTNIEILPEHTTPVDIGGISLSQHKLKDYALQFIGDKPKGHFAKSKAFGLEGRVSQIATLGDYIFLDVSWANRTNLKYDIDEIRFKIRDKKVNKASNVQEVEIRPEFSLYKSPGFQKHYRNVFVFKKFSFPGNKMLDIEMTEKQISGRYITLSLKYAAILNADTM</sequence>
<dbReference type="InterPro" id="IPR022298">
    <property type="entry name" value="Conjug_transposon_TraN"/>
</dbReference>
<organism evidence="1 2">
    <name type="scientific">Pedobacter hiemivivus</name>
    <dbReference type="NCBI Taxonomy" id="2530454"/>
    <lineage>
        <taxon>Bacteria</taxon>
        <taxon>Pseudomonadati</taxon>
        <taxon>Bacteroidota</taxon>
        <taxon>Sphingobacteriia</taxon>
        <taxon>Sphingobacteriales</taxon>
        <taxon>Sphingobacteriaceae</taxon>
        <taxon>Pedobacter</taxon>
    </lineage>
</organism>